<keyword evidence="3" id="KW-0813">Transport</keyword>
<dbReference type="AlphaFoldDB" id="A0AAD8NTA1"/>
<sequence length="497" mass="55340">MVQSLLYISQLKFTLRKHSKLETTILHAKKPLVVSSTNIANGSQMASSGLEWKVNVPVEALVNEPAVAKRVYTQLQGLILKILMHIARFLEKARNVATSDPRKVIHGVKVGMALSLVSLFYYMRPLYDSVGGNAMWAVMTVVVASEYSVGATIAKAFNRVSATFLAGSIGVGVHWIANQCGEELKPVILQASVTILAAAATFSRFIPSVKARFDYGVMIFILTFSFVSVSGYRVEKLLELARDRVSTIAIGTSICIFTSMLLYPVWAGKELHNLICKNLERLADSLDGCVTEYFKNNEENISRKHEGYKFVLNSKAGEEAMANMARWEPAHGRFRFRHPWKQYLKVGATMRSCAYCIETLSGFINSEVQAPELLKKHMKEVCMKLSSSSSNVLKELAITTKTMTKSAKTQFFVQEMNFAVQSFQNAFNNLSKQAFLTSEHEEDDEKTAQGAKKVPIMAIFPIATMATLLIEITERVESIVIEVENMAAQAEFEVVNH</sequence>
<comment type="subcellular location">
    <subcellularLocation>
        <location evidence="1">Membrane</location>
        <topology evidence="1">Multi-pass membrane protein</topology>
    </subcellularLocation>
</comment>
<evidence type="ECO:0000313" key="10">
    <source>
        <dbReference type="EMBL" id="KAK1420243.1"/>
    </source>
</evidence>
<dbReference type="GO" id="GO:0015743">
    <property type="term" value="P:malate transport"/>
    <property type="evidence" value="ECO:0007669"/>
    <property type="project" value="InterPro"/>
</dbReference>
<feature type="transmembrane region" description="Helical" evidence="9">
    <location>
        <begin position="189"/>
        <end position="206"/>
    </location>
</feature>
<dbReference type="GO" id="GO:0034220">
    <property type="term" value="P:monoatomic ion transmembrane transport"/>
    <property type="evidence" value="ECO:0007669"/>
    <property type="project" value="UniProtKB-KW"/>
</dbReference>
<feature type="transmembrane region" description="Helical" evidence="9">
    <location>
        <begin position="104"/>
        <end position="122"/>
    </location>
</feature>
<proteinExistence type="inferred from homology"/>
<feature type="transmembrane region" description="Helical" evidence="9">
    <location>
        <begin position="134"/>
        <end position="153"/>
    </location>
</feature>
<evidence type="ECO:0008006" key="12">
    <source>
        <dbReference type="Google" id="ProtNLM"/>
    </source>
</evidence>
<keyword evidence="8" id="KW-0407">Ion channel</keyword>
<keyword evidence="5 9" id="KW-1133">Transmembrane helix</keyword>
<name>A0AAD8NTA1_TARER</name>
<dbReference type="Proteomes" id="UP001229421">
    <property type="component" value="Unassembled WGS sequence"/>
</dbReference>
<evidence type="ECO:0000256" key="5">
    <source>
        <dbReference type="ARBA" id="ARBA00022989"/>
    </source>
</evidence>
<evidence type="ECO:0000256" key="6">
    <source>
        <dbReference type="ARBA" id="ARBA00023065"/>
    </source>
</evidence>
<evidence type="ECO:0000256" key="2">
    <source>
        <dbReference type="ARBA" id="ARBA00007079"/>
    </source>
</evidence>
<comment type="caution">
    <text evidence="10">The sequence shown here is derived from an EMBL/GenBank/DDBJ whole genome shotgun (WGS) entry which is preliminary data.</text>
</comment>
<evidence type="ECO:0000256" key="1">
    <source>
        <dbReference type="ARBA" id="ARBA00004141"/>
    </source>
</evidence>
<evidence type="ECO:0000256" key="4">
    <source>
        <dbReference type="ARBA" id="ARBA00022692"/>
    </source>
</evidence>
<feature type="transmembrane region" description="Helical" evidence="9">
    <location>
        <begin position="160"/>
        <end position="177"/>
    </location>
</feature>
<dbReference type="EMBL" id="JAUHHV010000006">
    <property type="protein sequence ID" value="KAK1420243.1"/>
    <property type="molecule type" value="Genomic_DNA"/>
</dbReference>
<gene>
    <name evidence="10" type="ORF">QVD17_21681</name>
</gene>
<keyword evidence="7 9" id="KW-0472">Membrane</keyword>
<keyword evidence="4 9" id="KW-0812">Transmembrane</keyword>
<dbReference type="PANTHER" id="PTHR31086">
    <property type="entry name" value="ALUMINUM-ACTIVATED MALATE TRANSPORTER 10"/>
    <property type="match status" value="1"/>
</dbReference>
<evidence type="ECO:0000256" key="3">
    <source>
        <dbReference type="ARBA" id="ARBA00022448"/>
    </source>
</evidence>
<feature type="transmembrane region" description="Helical" evidence="9">
    <location>
        <begin position="245"/>
        <end position="266"/>
    </location>
</feature>
<keyword evidence="6" id="KW-0406">Ion transport</keyword>
<organism evidence="10 11">
    <name type="scientific">Tagetes erecta</name>
    <name type="common">African marigold</name>
    <dbReference type="NCBI Taxonomy" id="13708"/>
    <lineage>
        <taxon>Eukaryota</taxon>
        <taxon>Viridiplantae</taxon>
        <taxon>Streptophyta</taxon>
        <taxon>Embryophyta</taxon>
        <taxon>Tracheophyta</taxon>
        <taxon>Spermatophyta</taxon>
        <taxon>Magnoliopsida</taxon>
        <taxon>eudicotyledons</taxon>
        <taxon>Gunneridae</taxon>
        <taxon>Pentapetalae</taxon>
        <taxon>asterids</taxon>
        <taxon>campanulids</taxon>
        <taxon>Asterales</taxon>
        <taxon>Asteraceae</taxon>
        <taxon>Asteroideae</taxon>
        <taxon>Heliantheae alliance</taxon>
        <taxon>Tageteae</taxon>
        <taxon>Tagetes</taxon>
    </lineage>
</organism>
<dbReference type="Pfam" id="PF11744">
    <property type="entry name" value="ALMT"/>
    <property type="match status" value="1"/>
</dbReference>
<feature type="transmembrane region" description="Helical" evidence="9">
    <location>
        <begin position="213"/>
        <end position="233"/>
    </location>
</feature>
<reference evidence="10" key="1">
    <citation type="journal article" date="2023" name="bioRxiv">
        <title>Improved chromosome-level genome assembly for marigold (Tagetes erecta).</title>
        <authorList>
            <person name="Jiang F."/>
            <person name="Yuan L."/>
            <person name="Wang S."/>
            <person name="Wang H."/>
            <person name="Xu D."/>
            <person name="Wang A."/>
            <person name="Fan W."/>
        </authorList>
    </citation>
    <scope>NUCLEOTIDE SEQUENCE</scope>
    <source>
        <strain evidence="10">WSJ</strain>
        <tissue evidence="10">Leaf</tissue>
    </source>
</reference>
<protein>
    <recommendedName>
        <fullName evidence="12">Aluminum-activated malate transporter 10</fullName>
    </recommendedName>
</protein>
<comment type="similarity">
    <text evidence="2">Belongs to the aromatic acid exporter (TC 2.A.85) family.</text>
</comment>
<evidence type="ECO:0000256" key="8">
    <source>
        <dbReference type="ARBA" id="ARBA00023303"/>
    </source>
</evidence>
<dbReference type="InterPro" id="IPR020966">
    <property type="entry name" value="ALMT"/>
</dbReference>
<evidence type="ECO:0000256" key="9">
    <source>
        <dbReference type="SAM" id="Phobius"/>
    </source>
</evidence>
<accession>A0AAD8NTA1</accession>
<evidence type="ECO:0000256" key="7">
    <source>
        <dbReference type="ARBA" id="ARBA00023136"/>
    </source>
</evidence>
<keyword evidence="11" id="KW-1185">Reference proteome</keyword>
<dbReference type="GO" id="GO:0016020">
    <property type="term" value="C:membrane"/>
    <property type="evidence" value="ECO:0007669"/>
    <property type="project" value="UniProtKB-SubCell"/>
</dbReference>
<evidence type="ECO:0000313" key="11">
    <source>
        <dbReference type="Proteomes" id="UP001229421"/>
    </source>
</evidence>